<name>A0ABT2EL44_9BACT</name>
<dbReference type="InterPro" id="IPR010664">
    <property type="entry name" value="LipoPS_assembly_LptC-rel"/>
</dbReference>
<evidence type="ECO:0000313" key="4">
    <source>
        <dbReference type="Proteomes" id="UP001204798"/>
    </source>
</evidence>
<comment type="caution">
    <text evidence="3">The sequence shown here is derived from an EMBL/GenBank/DDBJ whole genome shotgun (WGS) entry which is preliminary data.</text>
</comment>
<dbReference type="InterPro" id="IPR052363">
    <property type="entry name" value="LPS_export_LptC"/>
</dbReference>
<dbReference type="RefSeq" id="WP_259094198.1">
    <property type="nucleotide sequence ID" value="NZ_CP130454.1"/>
</dbReference>
<dbReference type="Proteomes" id="UP001204798">
    <property type="component" value="Unassembled WGS sequence"/>
</dbReference>
<feature type="compositionally biased region" description="Basic and acidic residues" evidence="1">
    <location>
        <begin position="483"/>
        <end position="510"/>
    </location>
</feature>
<dbReference type="Pfam" id="PF13100">
    <property type="entry name" value="OstA_2"/>
    <property type="match status" value="1"/>
</dbReference>
<feature type="compositionally biased region" description="Basic and acidic residues" evidence="1">
    <location>
        <begin position="371"/>
        <end position="383"/>
    </location>
</feature>
<feature type="compositionally biased region" description="Low complexity" evidence="1">
    <location>
        <begin position="355"/>
        <end position="370"/>
    </location>
</feature>
<feature type="region of interest" description="Disordered" evidence="1">
    <location>
        <begin position="32"/>
        <end position="51"/>
    </location>
</feature>
<dbReference type="Gene3D" id="2.60.450.10">
    <property type="entry name" value="Lipopolysaccharide (LPS) transport protein A like domain"/>
    <property type="match status" value="1"/>
</dbReference>
<feature type="compositionally biased region" description="Basic and acidic residues" evidence="1">
    <location>
        <begin position="340"/>
        <end position="350"/>
    </location>
</feature>
<evidence type="ECO:0000259" key="2">
    <source>
        <dbReference type="Pfam" id="PF13100"/>
    </source>
</evidence>
<feature type="domain" description="Organic solvent tolerance-like N-terminal" evidence="2">
    <location>
        <begin position="361"/>
        <end position="445"/>
    </location>
</feature>
<feature type="region of interest" description="Disordered" evidence="1">
    <location>
        <begin position="340"/>
        <end position="383"/>
    </location>
</feature>
<organism evidence="3 4">
    <name type="scientific">Candidatus Fervidibacter sacchari</name>
    <dbReference type="NCBI Taxonomy" id="1448929"/>
    <lineage>
        <taxon>Bacteria</taxon>
        <taxon>Candidatus Fervidibacterota</taxon>
        <taxon>Candidatus Fervidibacter</taxon>
    </lineage>
</organism>
<accession>A0ABT2EL44</accession>
<dbReference type="InterPro" id="IPR005653">
    <property type="entry name" value="OstA-like_N"/>
</dbReference>
<gene>
    <name evidence="3" type="ORF">M2350_000826</name>
</gene>
<evidence type="ECO:0000256" key="1">
    <source>
        <dbReference type="SAM" id="MobiDB-lite"/>
    </source>
</evidence>
<evidence type="ECO:0000313" key="3">
    <source>
        <dbReference type="EMBL" id="MCS3918429.1"/>
    </source>
</evidence>
<proteinExistence type="predicted"/>
<dbReference type="PANTHER" id="PTHR37481:SF1">
    <property type="entry name" value="LIPOPOLYSACCHARIDE EXPORT SYSTEM PROTEIN LPTC"/>
    <property type="match status" value="1"/>
</dbReference>
<dbReference type="EMBL" id="JANUCP010000001">
    <property type="protein sequence ID" value="MCS3918429.1"/>
    <property type="molecule type" value="Genomic_DNA"/>
</dbReference>
<dbReference type="PANTHER" id="PTHR37481">
    <property type="entry name" value="LIPOPOLYSACCHARIDE EXPORT SYSTEM PROTEIN LPTC"/>
    <property type="match status" value="1"/>
</dbReference>
<dbReference type="Pfam" id="PF06835">
    <property type="entry name" value="LptC"/>
    <property type="match status" value="1"/>
</dbReference>
<feature type="region of interest" description="Disordered" evidence="1">
    <location>
        <begin position="471"/>
        <end position="510"/>
    </location>
</feature>
<keyword evidence="4" id="KW-1185">Reference proteome</keyword>
<reference evidence="3 4" key="1">
    <citation type="submission" date="2022-08" db="EMBL/GenBank/DDBJ databases">
        <title>Bacterial and archaeal communities from various locations to study Microbial Dark Matter (Phase II).</title>
        <authorList>
            <person name="Stepanauskas R."/>
        </authorList>
    </citation>
    <scope>NUCLEOTIDE SEQUENCE [LARGE SCALE GENOMIC DNA]</scope>
    <source>
        <strain evidence="3 4">PD1</strain>
    </source>
</reference>
<protein>
    <submittedName>
        <fullName evidence="3">Lipopolysaccharide assembly outer membrane protein LptD (OstA)</fullName>
    </submittedName>
</protein>
<sequence length="510" mass="58131">MNRWLFAIGIVAVLVIATAGFWVWRSLSPPVPRPSPLAQKEPPKPEPGMTLEGVEGLVLRREGRKTWELFVDIITLDKNQTQATAQGIRKATYYDEKGKPLLWFSARSLVYNGNTGEVTLTGDIQVEARLPKGRMLVGKATQAVWHERRRILEIWDGQGQVGDTRFLVRRIRYNPDTTVLEAFEQVVVFTPRSRLVCPMVRTNLTTKFLIAMPPVQLSVFAKKSPTPFLPVVFRKVAQNAPQKKAEGEKKERPLNFRTDKPVVRKPPRWFFEDVVITEEGEDYTISAKRAIYDEDADVVTIENGIRFEDPETLATAPKGEVDNKKKVAIFFGPVEVIVKPKKEEPEKQKPDQGGAQPAEQKAQQTEQQAQQKEEKRESLRERVRKEGGKLVCDRAEYYYRERMVVATGNVRFEQEGRYKGSAEKATYLTRDEILTLEGNVRIQDLRKGHEAECPKIVVNLKTDEVEISPPVIGRLIVREEEEEKPKPEKGQPEKPKPEKPQQESKSEASQ</sequence>